<feature type="compositionally biased region" description="Low complexity" evidence="1">
    <location>
        <begin position="96"/>
        <end position="114"/>
    </location>
</feature>
<gene>
    <name evidence="3" type="ORF">L2X98_21390</name>
</gene>
<dbReference type="Gene3D" id="3.40.960.10">
    <property type="entry name" value="VSR Endonuclease"/>
    <property type="match status" value="1"/>
</dbReference>
<dbReference type="RefSeq" id="WP_259612390.1">
    <property type="nucleotide sequence ID" value="NZ_CP091139.2"/>
</dbReference>
<dbReference type="Proteomes" id="UP001054811">
    <property type="component" value="Chromosome"/>
</dbReference>
<organism evidence="3 4">
    <name type="scientific">Microbacterium elymi</name>
    <dbReference type="NCBI Taxonomy" id="2909587"/>
    <lineage>
        <taxon>Bacteria</taxon>
        <taxon>Bacillati</taxon>
        <taxon>Actinomycetota</taxon>
        <taxon>Actinomycetes</taxon>
        <taxon>Micrococcales</taxon>
        <taxon>Microbacteriaceae</taxon>
        <taxon>Microbacterium</taxon>
    </lineage>
</organism>
<dbReference type="EMBL" id="CP091139">
    <property type="protein sequence ID" value="UUT35769.1"/>
    <property type="molecule type" value="Genomic_DNA"/>
</dbReference>
<name>A0ABY5NKW0_9MICO</name>
<dbReference type="InterPro" id="IPR011335">
    <property type="entry name" value="Restrct_endonuc-II-like"/>
</dbReference>
<proteinExistence type="predicted"/>
<evidence type="ECO:0000313" key="4">
    <source>
        <dbReference type="Proteomes" id="UP001054811"/>
    </source>
</evidence>
<feature type="region of interest" description="Disordered" evidence="1">
    <location>
        <begin position="96"/>
        <end position="141"/>
    </location>
</feature>
<reference evidence="3" key="1">
    <citation type="submission" date="2022-01" db="EMBL/GenBank/DDBJ databases">
        <title>Microbacterium eymi and Microbacterium rhizovicinus sp. nov., isolated from the rhizospheric soil of Elymus tsukushiensis, a plant native to the Dokdo Islands, Republic of Korea.</title>
        <authorList>
            <person name="Hwang Y.J."/>
        </authorList>
    </citation>
    <scope>NUCLEOTIDE SEQUENCE</scope>
    <source>
        <strain evidence="3">KUDC0405</strain>
    </source>
</reference>
<protein>
    <submittedName>
        <fullName evidence="3">DUF559 domain-containing protein</fullName>
    </submittedName>
</protein>
<evidence type="ECO:0000313" key="3">
    <source>
        <dbReference type="EMBL" id="UUT35769.1"/>
    </source>
</evidence>
<evidence type="ECO:0000256" key="1">
    <source>
        <dbReference type="SAM" id="MobiDB-lite"/>
    </source>
</evidence>
<evidence type="ECO:0000259" key="2">
    <source>
        <dbReference type="Pfam" id="PF04480"/>
    </source>
</evidence>
<keyword evidence="4" id="KW-1185">Reference proteome</keyword>
<sequence>MGSWQRATAKKTPRELAAAILPATFLGPAALAEQGIARRQVAALVAGEQLIRFAQRPLCRPRHPGRARPGRSPRGSARLRLAAELAGDLRAHARRPACAGAAEGEPAARSGAGRHPALAAEFTPTRRPGRRCRRGTGPGLPVPAARHALATMDSAWHHGIVDEKKINAVFARLPRRFRRLRGLLDKRAESGPETLVRLMLRGLGCDAVVQVRIPRVGRVDIVVDGWLIVECDSEEFHSGWTAQKRDRRRDLEAAAQGYTTIRLLAEDILYHPERVLAALKAVLATAPHRR</sequence>
<dbReference type="SUPFAM" id="SSF52980">
    <property type="entry name" value="Restriction endonuclease-like"/>
    <property type="match status" value="1"/>
</dbReference>
<dbReference type="InterPro" id="IPR007569">
    <property type="entry name" value="DUF559"/>
</dbReference>
<accession>A0ABY5NKW0</accession>
<dbReference type="Pfam" id="PF04480">
    <property type="entry name" value="DUF559"/>
    <property type="match status" value="1"/>
</dbReference>
<feature type="domain" description="DUF559" evidence="2">
    <location>
        <begin position="226"/>
        <end position="283"/>
    </location>
</feature>